<feature type="transmembrane region" description="Helical" evidence="7">
    <location>
        <begin position="256"/>
        <end position="276"/>
    </location>
</feature>
<evidence type="ECO:0000256" key="7">
    <source>
        <dbReference type="SAM" id="Phobius"/>
    </source>
</evidence>
<feature type="domain" description="ABC transporter" evidence="8">
    <location>
        <begin position="347"/>
        <end position="586"/>
    </location>
</feature>
<keyword evidence="2 7" id="KW-0812">Transmembrane</keyword>
<organism evidence="10 11">
    <name type="scientific">Marinitoga aeolica</name>
    <dbReference type="NCBI Taxonomy" id="2809031"/>
    <lineage>
        <taxon>Bacteria</taxon>
        <taxon>Thermotogati</taxon>
        <taxon>Thermotogota</taxon>
        <taxon>Thermotogae</taxon>
        <taxon>Petrotogales</taxon>
        <taxon>Petrotogaceae</taxon>
        <taxon>Marinitoga</taxon>
    </lineage>
</organism>
<dbReference type="PROSITE" id="PS50929">
    <property type="entry name" value="ABC_TM1F"/>
    <property type="match status" value="1"/>
</dbReference>
<dbReference type="SUPFAM" id="SSF90123">
    <property type="entry name" value="ABC transporter transmembrane region"/>
    <property type="match status" value="1"/>
</dbReference>
<dbReference type="InterPro" id="IPR003439">
    <property type="entry name" value="ABC_transporter-like_ATP-bd"/>
</dbReference>
<keyword evidence="6 7" id="KW-0472">Membrane</keyword>
<dbReference type="Proteomes" id="UP001232493">
    <property type="component" value="Chromosome"/>
</dbReference>
<name>A0ABY8PQL0_9BACT</name>
<gene>
    <name evidence="10" type="ORF">JRV97_11200</name>
</gene>
<comment type="subcellular location">
    <subcellularLocation>
        <location evidence="1">Cell membrane</location>
        <topology evidence="1">Multi-pass membrane protein</topology>
    </subcellularLocation>
</comment>
<keyword evidence="5 7" id="KW-1133">Transmembrane helix</keyword>
<evidence type="ECO:0000259" key="9">
    <source>
        <dbReference type="PROSITE" id="PS50929"/>
    </source>
</evidence>
<keyword evidence="3" id="KW-0547">Nucleotide-binding</keyword>
<evidence type="ECO:0000313" key="11">
    <source>
        <dbReference type="Proteomes" id="UP001232493"/>
    </source>
</evidence>
<feature type="transmembrane region" description="Helical" evidence="7">
    <location>
        <begin position="64"/>
        <end position="85"/>
    </location>
</feature>
<dbReference type="InterPro" id="IPR039421">
    <property type="entry name" value="Type_1_exporter"/>
</dbReference>
<feature type="domain" description="ABC transmembrane type-1" evidence="9">
    <location>
        <begin position="41"/>
        <end position="307"/>
    </location>
</feature>
<protein>
    <submittedName>
        <fullName evidence="10">ABC transporter ATP-binding protein</fullName>
    </submittedName>
</protein>
<evidence type="ECO:0000259" key="8">
    <source>
        <dbReference type="PROSITE" id="PS50893"/>
    </source>
</evidence>
<sequence>MENIKLLFKYIIIYSFKKSPLLSIGYFIIETLSYAMPWIRIIITALFIDAVQIFINNKTIDKKFILISFLFFMMFLINYFINLISKQIYIRISKKVDNQFEKDILKKNAKLRYDILENHENYELIERIYDNSENAITIGLNEISAFIKIIVEILSISAIIIKSSILIGTIVLILLILMAIIGYYSGEREYESYTESMKYFRKAKVYDLMLNTGEMADERVLFDYGDNIAKKFENLYEKARRIDIKATMKNIARVKILSILMAVLAFGISASLLFVLKSGKISSGMFISITGAVFNLIHPMSWTFSNIVKDLVRRINYIKDYQKYIKLPEIEKDIYLKTKNIKDIKAIEFKNVSFKYPNSNKWILNNINIKLEKGKTYAFVGENGAGKTTIIKLLLGLYEEYEGEIYINNKKQKNTNIEEWYKYFSIVYQDYTKYPLTLEENIKIGDVKKNNNELYNNIIHLTGVDKIMKKLPEKEKTKLGYINGKGYNLSEGQWQKVIMARALYRDAPIQIFDEPTSALDPIAEREIFERFFSVPYKSIKILITHRLGGIRYADEIIVFSNGKIIERGTHDDLIRKEGVYYEMFEKQRRWYGE</sequence>
<dbReference type="InterPro" id="IPR011527">
    <property type="entry name" value="ABC1_TM_dom"/>
</dbReference>
<dbReference type="EMBL" id="CP069362">
    <property type="protein sequence ID" value="WGS64906.1"/>
    <property type="molecule type" value="Genomic_DNA"/>
</dbReference>
<dbReference type="Gene3D" id="3.40.50.300">
    <property type="entry name" value="P-loop containing nucleotide triphosphate hydrolases"/>
    <property type="match status" value="1"/>
</dbReference>
<evidence type="ECO:0000313" key="10">
    <source>
        <dbReference type="EMBL" id="WGS64906.1"/>
    </source>
</evidence>
<dbReference type="PROSITE" id="PS50893">
    <property type="entry name" value="ABC_TRANSPORTER_2"/>
    <property type="match status" value="1"/>
</dbReference>
<dbReference type="InterPro" id="IPR036640">
    <property type="entry name" value="ABC1_TM_sf"/>
</dbReference>
<reference evidence="10 11" key="1">
    <citation type="submission" date="2021-02" db="EMBL/GenBank/DDBJ databases">
        <title>Characterization of Marinitoga sp. nov. str. BP5-C20A.</title>
        <authorList>
            <person name="Erauso G."/>
            <person name="Postec A."/>
        </authorList>
    </citation>
    <scope>NUCLEOTIDE SEQUENCE [LARGE SCALE GENOMIC DNA]</scope>
    <source>
        <strain evidence="10 11">BP5-C20A</strain>
    </source>
</reference>
<keyword evidence="4 10" id="KW-0067">ATP-binding</keyword>
<evidence type="ECO:0000256" key="5">
    <source>
        <dbReference type="ARBA" id="ARBA00022989"/>
    </source>
</evidence>
<keyword evidence="11" id="KW-1185">Reference proteome</keyword>
<proteinExistence type="predicted"/>
<evidence type="ECO:0000256" key="1">
    <source>
        <dbReference type="ARBA" id="ARBA00004651"/>
    </source>
</evidence>
<dbReference type="SMART" id="SM00382">
    <property type="entry name" value="AAA"/>
    <property type="match status" value="1"/>
</dbReference>
<evidence type="ECO:0000256" key="3">
    <source>
        <dbReference type="ARBA" id="ARBA00022741"/>
    </source>
</evidence>
<dbReference type="InterPro" id="IPR027417">
    <property type="entry name" value="P-loop_NTPase"/>
</dbReference>
<dbReference type="Gene3D" id="1.20.1560.10">
    <property type="entry name" value="ABC transporter type 1, transmembrane domain"/>
    <property type="match status" value="1"/>
</dbReference>
<dbReference type="PANTHER" id="PTHR43394">
    <property type="entry name" value="ATP-DEPENDENT PERMEASE MDL1, MITOCHONDRIAL"/>
    <property type="match status" value="1"/>
</dbReference>
<evidence type="ECO:0000256" key="4">
    <source>
        <dbReference type="ARBA" id="ARBA00022840"/>
    </source>
</evidence>
<feature type="transmembrane region" description="Helical" evidence="7">
    <location>
        <begin position="21"/>
        <end position="48"/>
    </location>
</feature>
<dbReference type="InterPro" id="IPR003593">
    <property type="entry name" value="AAA+_ATPase"/>
</dbReference>
<dbReference type="SUPFAM" id="SSF52540">
    <property type="entry name" value="P-loop containing nucleoside triphosphate hydrolases"/>
    <property type="match status" value="1"/>
</dbReference>
<evidence type="ECO:0000256" key="2">
    <source>
        <dbReference type="ARBA" id="ARBA00022692"/>
    </source>
</evidence>
<dbReference type="GO" id="GO:0005524">
    <property type="term" value="F:ATP binding"/>
    <property type="evidence" value="ECO:0007669"/>
    <property type="project" value="UniProtKB-KW"/>
</dbReference>
<accession>A0ABY8PQL0</accession>
<evidence type="ECO:0000256" key="6">
    <source>
        <dbReference type="ARBA" id="ARBA00023136"/>
    </source>
</evidence>
<dbReference type="Pfam" id="PF00005">
    <property type="entry name" value="ABC_tran"/>
    <property type="match status" value="1"/>
</dbReference>
<dbReference type="PANTHER" id="PTHR43394:SF1">
    <property type="entry name" value="ATP-BINDING CASSETTE SUB-FAMILY B MEMBER 10, MITOCHONDRIAL"/>
    <property type="match status" value="1"/>
</dbReference>
<dbReference type="RefSeq" id="WP_280998934.1">
    <property type="nucleotide sequence ID" value="NZ_CP069362.1"/>
</dbReference>
<feature type="transmembrane region" description="Helical" evidence="7">
    <location>
        <begin position="283"/>
        <end position="304"/>
    </location>
</feature>
<feature type="transmembrane region" description="Helical" evidence="7">
    <location>
        <begin position="165"/>
        <end position="184"/>
    </location>
</feature>